<comment type="caution">
    <text evidence="7">Lacks conserved residue(s) required for the propagation of feature annotation.</text>
</comment>
<gene>
    <name evidence="7 10" type="primary">aroA</name>
    <name evidence="10" type="ORF">NFI88_09800</name>
</gene>
<evidence type="ECO:0000256" key="6">
    <source>
        <dbReference type="ARBA" id="ARBA00044633"/>
    </source>
</evidence>
<comment type="catalytic activity">
    <reaction evidence="6">
        <text>3-phosphoshikimate + phosphoenolpyruvate = 5-O-(1-carboxyvinyl)-3-phosphoshikimate + phosphate</text>
        <dbReference type="Rhea" id="RHEA:21256"/>
        <dbReference type="ChEBI" id="CHEBI:43474"/>
        <dbReference type="ChEBI" id="CHEBI:57701"/>
        <dbReference type="ChEBI" id="CHEBI:58702"/>
        <dbReference type="ChEBI" id="CHEBI:145989"/>
        <dbReference type="EC" id="2.5.1.19"/>
    </reaction>
    <physiologicalReaction direction="left-to-right" evidence="6">
        <dbReference type="Rhea" id="RHEA:21257"/>
    </physiologicalReaction>
</comment>
<feature type="binding site" evidence="7">
    <location>
        <position position="46"/>
    </location>
    <ligand>
        <name>phosphoenolpyruvate</name>
        <dbReference type="ChEBI" id="CHEBI:58702"/>
    </ligand>
</feature>
<comment type="subcellular location">
    <subcellularLocation>
        <location evidence="7">Cytoplasm</location>
    </subcellularLocation>
</comment>
<dbReference type="EC" id="2.5.1.19" evidence="7"/>
<feature type="binding site" evidence="7">
    <location>
        <position position="47"/>
    </location>
    <ligand>
        <name>3-phosphoshikimate</name>
        <dbReference type="ChEBI" id="CHEBI:145989"/>
    </ligand>
</feature>
<evidence type="ECO:0000259" key="9">
    <source>
        <dbReference type="Pfam" id="PF00275"/>
    </source>
</evidence>
<feature type="region of interest" description="Disordered" evidence="8">
    <location>
        <begin position="1"/>
        <end position="26"/>
    </location>
</feature>
<reference evidence="10 11" key="1">
    <citation type="submission" date="2022-06" db="EMBL/GenBank/DDBJ databases">
        <title>Rhizosaccharibacter gen. nov. sp. nov. KSS12, endophytic bacteria isolated from sugarcane.</title>
        <authorList>
            <person name="Pitiwittayakul N."/>
        </authorList>
    </citation>
    <scope>NUCLEOTIDE SEQUENCE [LARGE SCALE GENOMIC DNA]</scope>
    <source>
        <strain evidence="10 11">KSS12</strain>
    </source>
</reference>
<feature type="binding site" evidence="7">
    <location>
        <position position="376"/>
    </location>
    <ligand>
        <name>phosphoenolpyruvate</name>
        <dbReference type="ChEBI" id="CHEBI:58702"/>
    </ligand>
</feature>
<dbReference type="NCBIfam" id="TIGR01356">
    <property type="entry name" value="aroA"/>
    <property type="match status" value="1"/>
</dbReference>
<proteinExistence type="inferred from homology"/>
<dbReference type="PANTHER" id="PTHR21090">
    <property type="entry name" value="AROM/DEHYDROQUINATE SYNTHASE"/>
    <property type="match status" value="1"/>
</dbReference>
<feature type="binding site" evidence="7">
    <location>
        <position position="194"/>
    </location>
    <ligand>
        <name>3-phosphoshikimate</name>
        <dbReference type="ChEBI" id="CHEBI:145989"/>
    </ligand>
</feature>
<evidence type="ECO:0000313" key="11">
    <source>
        <dbReference type="Proteomes" id="UP001524547"/>
    </source>
</evidence>
<dbReference type="InterPro" id="IPR036968">
    <property type="entry name" value="Enolpyruvate_Tfrase_sf"/>
</dbReference>
<evidence type="ECO:0000256" key="3">
    <source>
        <dbReference type="ARBA" id="ARBA00022605"/>
    </source>
</evidence>
<feature type="binding site" evidence="7">
    <location>
        <position position="345"/>
    </location>
    <ligand>
        <name>3-phosphoshikimate</name>
        <dbReference type="ChEBI" id="CHEBI:145989"/>
    </ligand>
</feature>
<evidence type="ECO:0000256" key="1">
    <source>
        <dbReference type="ARBA" id="ARBA00004811"/>
    </source>
</evidence>
<keyword evidence="4 7" id="KW-0808">Transferase</keyword>
<comment type="pathway">
    <text evidence="1 7">Metabolic intermediate biosynthesis; chorismate biosynthesis; chorismate from D-erythrose 4-phosphate and phosphoenolpyruvate: step 6/7.</text>
</comment>
<dbReference type="InterPro" id="IPR013792">
    <property type="entry name" value="RNA3'P_cycl/enolpyr_Trfase_a/b"/>
</dbReference>
<feature type="binding site" evidence="7">
    <location>
        <position position="46"/>
    </location>
    <ligand>
        <name>3-phosphoshikimate</name>
        <dbReference type="ChEBI" id="CHEBI:145989"/>
    </ligand>
</feature>
<evidence type="ECO:0000313" key="10">
    <source>
        <dbReference type="EMBL" id="MCQ8241132.1"/>
    </source>
</evidence>
<keyword evidence="5 7" id="KW-0057">Aromatic amino acid biosynthesis</keyword>
<feature type="binding site" evidence="7">
    <location>
        <position position="147"/>
    </location>
    <ligand>
        <name>phosphoenolpyruvate</name>
        <dbReference type="ChEBI" id="CHEBI:58702"/>
    </ligand>
</feature>
<feature type="binding site" evidence="7">
    <location>
        <position position="372"/>
    </location>
    <ligand>
        <name>3-phosphoshikimate</name>
        <dbReference type="ChEBI" id="CHEBI:145989"/>
    </ligand>
</feature>
<name>A0ABT1VXQ9_9PROT</name>
<dbReference type="CDD" id="cd01556">
    <property type="entry name" value="EPSP_synthase"/>
    <property type="match status" value="1"/>
</dbReference>
<evidence type="ECO:0000256" key="2">
    <source>
        <dbReference type="ARBA" id="ARBA00009948"/>
    </source>
</evidence>
<feature type="binding site" evidence="7">
    <location>
        <position position="51"/>
    </location>
    <ligand>
        <name>3-phosphoshikimate</name>
        <dbReference type="ChEBI" id="CHEBI:145989"/>
    </ligand>
</feature>
<evidence type="ECO:0000256" key="5">
    <source>
        <dbReference type="ARBA" id="ARBA00023141"/>
    </source>
</evidence>
<dbReference type="RefSeq" id="WP_422919871.1">
    <property type="nucleotide sequence ID" value="NZ_JAMZEJ010000005.1"/>
</dbReference>
<evidence type="ECO:0000256" key="7">
    <source>
        <dbReference type="HAMAP-Rule" id="MF_00210"/>
    </source>
</evidence>
<dbReference type="PIRSF" id="PIRSF000505">
    <property type="entry name" value="EPSPS"/>
    <property type="match status" value="1"/>
</dbReference>
<dbReference type="PROSITE" id="PS00104">
    <property type="entry name" value="EPSP_SYNTHASE_1"/>
    <property type="match status" value="1"/>
</dbReference>
<feature type="domain" description="Enolpyruvate transferase" evidence="9">
    <location>
        <begin position="32"/>
        <end position="452"/>
    </location>
</feature>
<dbReference type="Proteomes" id="UP001524547">
    <property type="component" value="Unassembled WGS sequence"/>
</dbReference>
<organism evidence="10 11">
    <name type="scientific">Rhizosaccharibacter radicis</name>
    <dbReference type="NCBI Taxonomy" id="2782605"/>
    <lineage>
        <taxon>Bacteria</taxon>
        <taxon>Pseudomonadati</taxon>
        <taxon>Pseudomonadota</taxon>
        <taxon>Alphaproteobacteria</taxon>
        <taxon>Acetobacterales</taxon>
        <taxon>Acetobacteraceae</taxon>
        <taxon>Rhizosaccharibacter</taxon>
    </lineage>
</organism>
<evidence type="ECO:0000256" key="4">
    <source>
        <dbReference type="ARBA" id="ARBA00022679"/>
    </source>
</evidence>
<keyword evidence="3 7" id="KW-0028">Amino-acid biosynthesis</keyword>
<feature type="binding site" evidence="7">
    <location>
        <position position="119"/>
    </location>
    <ligand>
        <name>phosphoenolpyruvate</name>
        <dbReference type="ChEBI" id="CHEBI:58702"/>
    </ligand>
</feature>
<dbReference type="SUPFAM" id="SSF55205">
    <property type="entry name" value="EPT/RTPC-like"/>
    <property type="match status" value="1"/>
</dbReference>
<comment type="similarity">
    <text evidence="2 7">Belongs to the EPSP synthase family.</text>
</comment>
<accession>A0ABT1VXQ9</accession>
<dbReference type="PANTHER" id="PTHR21090:SF5">
    <property type="entry name" value="PENTAFUNCTIONAL AROM POLYPEPTIDE"/>
    <property type="match status" value="1"/>
</dbReference>
<comment type="subunit">
    <text evidence="7">Monomer.</text>
</comment>
<feature type="binding site" evidence="7">
    <location>
        <position position="419"/>
    </location>
    <ligand>
        <name>phosphoenolpyruvate</name>
        <dbReference type="ChEBI" id="CHEBI:58702"/>
    </ligand>
</feature>
<dbReference type="PROSITE" id="PS00885">
    <property type="entry name" value="EPSP_SYNTHASE_2"/>
    <property type="match status" value="1"/>
</dbReference>
<dbReference type="GO" id="GO:0003866">
    <property type="term" value="F:3-phosphoshikimate 1-carboxyvinyltransferase activity"/>
    <property type="evidence" value="ECO:0007669"/>
    <property type="project" value="UniProtKB-EC"/>
</dbReference>
<feature type="active site" description="Proton acceptor" evidence="7">
    <location>
        <position position="345"/>
    </location>
</feature>
<dbReference type="HAMAP" id="MF_00210">
    <property type="entry name" value="EPSP_synth"/>
    <property type="match status" value="1"/>
</dbReference>
<dbReference type="Gene3D" id="3.65.10.10">
    <property type="entry name" value="Enolpyruvate transferase domain"/>
    <property type="match status" value="2"/>
</dbReference>
<comment type="function">
    <text evidence="7">Catalyzes the transfer of the enolpyruvyl moiety of phosphoenolpyruvate (PEP) to the 5-hydroxyl of shikimate-3-phosphate (S3P) to produce enolpyruvyl shikimate-3-phosphate and inorganic phosphate.</text>
</comment>
<comment type="caution">
    <text evidence="10">The sequence shown here is derived from an EMBL/GenBank/DDBJ whole genome shotgun (WGS) entry which is preliminary data.</text>
</comment>
<dbReference type="Pfam" id="PF00275">
    <property type="entry name" value="EPSP_synthase"/>
    <property type="match status" value="1"/>
</dbReference>
<dbReference type="InterPro" id="IPR023193">
    <property type="entry name" value="EPSP_synthase_CS"/>
</dbReference>
<sequence length="465" mass="48398">MDPSRPASPQPAVPPAAGPHAGAPRPLLVSAAPGPLQGEVRVPGDKSISHRALMFAALAEGVTRVEGLLEGEDVLRTADAMRALGARVEGLENGSWRVEGRGIGRLQEPADVLDMGNSGTAARLLAGILATHGFTSVMTGDGSLRGRPMRRVTEPLAATGARFASRAGGRLPLCIEGTGEARPVSYRLPVASAQVKSAILLAGLNARGETRVEEPVPTRDHTENMLRHFGAALFVETDAAGGRVIRLQGRPTLSARDVSVPADPSSAAFPLVAALLVPGSEILLRGVGLNPSRTGLFTTLREMGGFLELRDERVEGGEPVGDLLVRAGALRGVDVPAARAPSMIDEYPVLAVACAAAAGTSRLRGLEELRVKESDRLASTVALLERNGAQVRVDGNDMIVEGAGALRGGGTVETRMDHRLAMSAVVLGLAAREPVRVDDTAFIETSFPGFVPLMDSLGADLGREG</sequence>
<keyword evidence="7" id="KW-0963">Cytoplasm</keyword>
<keyword evidence="11" id="KW-1185">Reference proteome</keyword>
<feature type="binding site" evidence="7">
    <location>
        <position position="192"/>
    </location>
    <ligand>
        <name>3-phosphoshikimate</name>
        <dbReference type="ChEBI" id="CHEBI:145989"/>
    </ligand>
</feature>
<evidence type="ECO:0000256" key="8">
    <source>
        <dbReference type="SAM" id="MobiDB-lite"/>
    </source>
</evidence>
<protein>
    <recommendedName>
        <fullName evidence="7">3-phosphoshikimate 1-carboxyvinyltransferase</fullName>
        <ecNumber evidence="7">2.5.1.19</ecNumber>
    </recommendedName>
    <alternativeName>
        <fullName evidence="7">5-enolpyruvylshikimate-3-phosphate synthase</fullName>
        <shortName evidence="7">EPSP synthase</shortName>
        <shortName evidence="7">EPSPS</shortName>
    </alternativeName>
</protein>
<dbReference type="EMBL" id="JAMZEJ010000005">
    <property type="protein sequence ID" value="MCQ8241132.1"/>
    <property type="molecule type" value="Genomic_DNA"/>
</dbReference>
<dbReference type="InterPro" id="IPR006264">
    <property type="entry name" value="EPSP_synthase"/>
</dbReference>
<feature type="binding site" evidence="7">
    <location>
        <position position="194"/>
    </location>
    <ligand>
        <name>phosphoenolpyruvate</name>
        <dbReference type="ChEBI" id="CHEBI:58702"/>
    </ligand>
</feature>
<feature type="compositionally biased region" description="Pro residues" evidence="8">
    <location>
        <begin position="1"/>
        <end position="17"/>
    </location>
</feature>
<dbReference type="InterPro" id="IPR001986">
    <property type="entry name" value="Enolpyruvate_Tfrase_dom"/>
</dbReference>